<dbReference type="GO" id="GO:0004657">
    <property type="term" value="F:proline dehydrogenase activity"/>
    <property type="evidence" value="ECO:0007669"/>
    <property type="project" value="InterPro"/>
</dbReference>
<dbReference type="InterPro" id="IPR016160">
    <property type="entry name" value="Ald_DH_CS_CYS"/>
</dbReference>
<dbReference type="PROSITE" id="PS00070">
    <property type="entry name" value="ALDEHYDE_DEHYDR_CYS"/>
    <property type="match status" value="1"/>
</dbReference>
<evidence type="ECO:0000256" key="2">
    <source>
        <dbReference type="ARBA" id="ARBA00012884"/>
    </source>
</evidence>
<comment type="pathway">
    <text evidence="1">Amino-acid degradation; L-proline degradation into L-glutamate; L-glutamate from L-proline: step 2/2.</text>
</comment>
<evidence type="ECO:0000313" key="12">
    <source>
        <dbReference type="EMBL" id="VEH71222.1"/>
    </source>
</evidence>
<feature type="region of interest" description="Disordered" evidence="9">
    <location>
        <begin position="1"/>
        <end position="27"/>
    </location>
</feature>
<comment type="similarity">
    <text evidence="8">Belongs to the aldehyde dehydrogenase family.</text>
</comment>
<dbReference type="GO" id="GO:0003700">
    <property type="term" value="F:DNA-binding transcription factor activity"/>
    <property type="evidence" value="ECO:0007669"/>
    <property type="project" value="InterPro"/>
</dbReference>
<dbReference type="PROSITE" id="PS00687">
    <property type="entry name" value="ALDEHYDE_DEHYDR_GLU"/>
    <property type="match status" value="1"/>
</dbReference>
<evidence type="ECO:0000259" key="10">
    <source>
        <dbReference type="Pfam" id="PF00171"/>
    </source>
</evidence>
<sequence>MPLGRRPKNRRPGPDGKIFGQDGPVSNVTNQALTDKAVRTARRWAQRSLAHPEPRAAKLLASALDHPDGLRFTLEFVDGVLRPEDPAVAAKNLGRLARQPVPFLPSYLRAGLGLGVAPAPRAMLPAVRRAFSLLLGDLVVDIGSDLGPALARLRKSGASLNINLLGEAVLGDEHASSRLNRTIELLNRPDVDYVSIKVSSVMGPHSPWAHDATVEEAVVRLGPLMDAANRSGKLVNLDMEEYRDLHLTLEVFERFAMKLPKLRMGLAVQAYLRESPLMIEHIQKLARRRCEAGGIPLRVRLVKGANLAMERTQAELRGWPNPILPSKVETDASYLSALDRLLTPESIKTLHVGSASHNIYSLATAVELAKARGITSGFDIEMLAGMAVPLQRVILDEMGSLRLYVPVVPRSEFDSAITYLVRRLEENAAPENFMSGAASLGRDIAFLDKEEGRYRDAVALVGSPTPAAWAVQERSEPTSVFTNASDTDPALLSNQRWADSIRESLPAPDLGSGTVTKGTLKTAKALDEVLETAVAAGKRWAATPAKERAAALHRLGVELEAMRTELVTVAADEVGKLIDQADIEVSEACDFAHYYASLAGEEVDGATHRPPKVTAVIPPWNFPIAIPLGGVASALAAGSAVLLKPASPSRRCAALLAEACWRAGLPRDLVQYVVMGDRALGEKLVRDERVELVVLTGSAETTEMFRSWRPNLPLLAETSGKNALIITPSADLDLAAADLVTSAFGHAGQKCSAASLGILVGSVARSRRLLDQIIDAASSLTVAWPEDPAAQMGPLTEVPGEKLRRGLTELEHGQTWLLKPQRIDDRLWRPGIRTGVRPGSAFHQVEYFGPVLGLMAARDLTQAVEWQNGTEYGLTAGLHSLDAEEIQFWLDRVKAGNLYVNRGITGAIVRRQPFGGWKRSAVGTGGKAGGPNYVVGFGSWEPKDLGPAGALTDPKLVHLFRAAARVLDEQQLEQLNVAATSDQAAWRTLFGVSHDPSALKAEINAFRYRPTPVTVRVEVDDPVRVLREASAALITGSAATFSFREAPSEELSEVLTGLGLAVEVKDDARFNRGVRGRVRHLGERDLLTAVGGSIDVSVHAGPTLYPGRLALLPYVHEQAVSVTNHRFGHPTPLTDGLRI</sequence>
<evidence type="ECO:0000256" key="8">
    <source>
        <dbReference type="RuleBase" id="RU003345"/>
    </source>
</evidence>
<evidence type="ECO:0000256" key="1">
    <source>
        <dbReference type="ARBA" id="ARBA00004786"/>
    </source>
</evidence>
<evidence type="ECO:0000256" key="9">
    <source>
        <dbReference type="SAM" id="MobiDB-lite"/>
    </source>
</evidence>
<feature type="active site" evidence="6 7">
    <location>
        <position position="717"/>
    </location>
</feature>
<dbReference type="Gene3D" id="3.20.20.220">
    <property type="match status" value="1"/>
</dbReference>
<evidence type="ECO:0000256" key="6">
    <source>
        <dbReference type="PIRSR" id="PIRSR000197-1"/>
    </source>
</evidence>
<feature type="domain" description="Aldehyde dehydrogenase" evidence="10">
    <location>
        <begin position="515"/>
        <end position="926"/>
    </location>
</feature>
<dbReference type="InterPro" id="IPR015590">
    <property type="entry name" value="Aldehyde_DH_dom"/>
</dbReference>
<dbReference type="SUPFAM" id="SSF51730">
    <property type="entry name" value="FAD-linked oxidoreductase"/>
    <property type="match status" value="1"/>
</dbReference>
<dbReference type="Pfam" id="PF00171">
    <property type="entry name" value="Aldedh"/>
    <property type="match status" value="1"/>
</dbReference>
<dbReference type="InterPro" id="IPR025703">
    <property type="entry name" value="Bifunct_PutA"/>
</dbReference>
<dbReference type="GO" id="GO:0009898">
    <property type="term" value="C:cytoplasmic side of plasma membrane"/>
    <property type="evidence" value="ECO:0007669"/>
    <property type="project" value="TreeGrafter"/>
</dbReference>
<dbReference type="Gene3D" id="3.40.605.10">
    <property type="entry name" value="Aldehyde Dehydrogenase, Chain A, domain 1"/>
    <property type="match status" value="1"/>
</dbReference>
<evidence type="ECO:0000256" key="3">
    <source>
        <dbReference type="ARBA" id="ARBA00023002"/>
    </source>
</evidence>
<evidence type="ECO:0000313" key="13">
    <source>
        <dbReference type="Proteomes" id="UP000273044"/>
    </source>
</evidence>
<protein>
    <recommendedName>
        <fullName evidence="2">L-glutamate gamma-semialdehyde dehydrogenase</fullName>
        <ecNumber evidence="2">1.2.1.88</ecNumber>
    </recommendedName>
</protein>
<evidence type="ECO:0000256" key="7">
    <source>
        <dbReference type="PROSITE-ProRule" id="PRU10007"/>
    </source>
</evidence>
<keyword evidence="4" id="KW-0520">NAD</keyword>
<dbReference type="AlphaFoldDB" id="A0A448N1J8"/>
<feature type="compositionally biased region" description="Basic residues" evidence="9">
    <location>
        <begin position="1"/>
        <end position="11"/>
    </location>
</feature>
<organism evidence="12 13">
    <name type="scientific">Arachnia propionica</name>
    <dbReference type="NCBI Taxonomy" id="1750"/>
    <lineage>
        <taxon>Bacteria</taxon>
        <taxon>Bacillati</taxon>
        <taxon>Actinomycetota</taxon>
        <taxon>Actinomycetes</taxon>
        <taxon>Propionibacteriales</taxon>
        <taxon>Propionibacteriaceae</taxon>
        <taxon>Arachnia</taxon>
    </lineage>
</organism>
<comment type="catalytic activity">
    <reaction evidence="5">
        <text>L-glutamate 5-semialdehyde + NAD(+) + H2O = L-glutamate + NADH + 2 H(+)</text>
        <dbReference type="Rhea" id="RHEA:30235"/>
        <dbReference type="ChEBI" id="CHEBI:15377"/>
        <dbReference type="ChEBI" id="CHEBI:15378"/>
        <dbReference type="ChEBI" id="CHEBI:29985"/>
        <dbReference type="ChEBI" id="CHEBI:57540"/>
        <dbReference type="ChEBI" id="CHEBI:57945"/>
        <dbReference type="ChEBI" id="CHEBI:58066"/>
        <dbReference type="EC" id="1.2.1.88"/>
    </reaction>
</comment>
<reference evidence="12 13" key="1">
    <citation type="submission" date="2018-12" db="EMBL/GenBank/DDBJ databases">
        <authorList>
            <consortium name="Pathogen Informatics"/>
        </authorList>
    </citation>
    <scope>NUCLEOTIDE SEQUENCE [LARGE SCALE GENOMIC DNA]</scope>
    <source>
        <strain evidence="12 13">NCTC12967</strain>
    </source>
</reference>
<keyword evidence="13" id="KW-1185">Reference proteome</keyword>
<evidence type="ECO:0000259" key="11">
    <source>
        <dbReference type="Pfam" id="PF01619"/>
    </source>
</evidence>
<dbReference type="InterPro" id="IPR002872">
    <property type="entry name" value="Proline_DH_dom"/>
</dbReference>
<dbReference type="Pfam" id="PF01619">
    <property type="entry name" value="Pro_dh"/>
    <property type="match status" value="1"/>
</dbReference>
<name>A0A448N1J8_9ACTN</name>
<dbReference type="SUPFAM" id="SSF53720">
    <property type="entry name" value="ALDH-like"/>
    <property type="match status" value="1"/>
</dbReference>
<dbReference type="PANTHER" id="PTHR42862:SF1">
    <property type="entry name" value="DELTA-1-PYRROLINE-5-CARBOXYLATE DEHYDROGENASE 2, ISOFORM A-RELATED"/>
    <property type="match status" value="1"/>
</dbReference>
<feature type="domain" description="Proline dehydrogenase" evidence="11">
    <location>
        <begin position="150"/>
        <end position="435"/>
    </location>
</feature>
<gene>
    <name evidence="12" type="primary">putA</name>
    <name evidence="12" type="ORF">NCTC12967_02540</name>
</gene>
<dbReference type="InterPro" id="IPR029041">
    <property type="entry name" value="FAD-linked_oxidoreductase-like"/>
</dbReference>
<dbReference type="Proteomes" id="UP000273044">
    <property type="component" value="Chromosome"/>
</dbReference>
<dbReference type="InterPro" id="IPR050485">
    <property type="entry name" value="Proline_metab_enzyme"/>
</dbReference>
<dbReference type="GO" id="GO:0003842">
    <property type="term" value="F:L-glutamate gamma-semialdehyde dehydrogenase activity"/>
    <property type="evidence" value="ECO:0007669"/>
    <property type="project" value="UniProtKB-EC"/>
</dbReference>
<dbReference type="GO" id="GO:0010133">
    <property type="term" value="P:L-proline catabolic process to L-glutamate"/>
    <property type="evidence" value="ECO:0007669"/>
    <property type="project" value="InterPro"/>
</dbReference>
<dbReference type="InterPro" id="IPR016163">
    <property type="entry name" value="Ald_DH_C"/>
</dbReference>
<feature type="active site" evidence="6">
    <location>
        <position position="751"/>
    </location>
</feature>
<dbReference type="EC" id="1.2.1.88" evidence="2"/>
<evidence type="ECO:0000256" key="4">
    <source>
        <dbReference type="ARBA" id="ARBA00023027"/>
    </source>
</evidence>
<dbReference type="Gene3D" id="3.40.309.10">
    <property type="entry name" value="Aldehyde Dehydrogenase, Chain A, domain 2"/>
    <property type="match status" value="1"/>
</dbReference>
<dbReference type="EMBL" id="LR134406">
    <property type="protein sequence ID" value="VEH71222.1"/>
    <property type="molecule type" value="Genomic_DNA"/>
</dbReference>
<dbReference type="PIRSF" id="PIRSF000197">
    <property type="entry name" value="Bifunct_PutA"/>
    <property type="match status" value="1"/>
</dbReference>
<dbReference type="PANTHER" id="PTHR42862">
    <property type="entry name" value="DELTA-1-PYRROLINE-5-CARBOXYLATE DEHYDROGENASE 1, ISOFORM A-RELATED"/>
    <property type="match status" value="1"/>
</dbReference>
<keyword evidence="3 8" id="KW-0560">Oxidoreductase</keyword>
<dbReference type="InterPro" id="IPR016161">
    <property type="entry name" value="Ald_DH/histidinol_DH"/>
</dbReference>
<dbReference type="InterPro" id="IPR016162">
    <property type="entry name" value="Ald_DH_N"/>
</dbReference>
<evidence type="ECO:0000256" key="5">
    <source>
        <dbReference type="ARBA" id="ARBA00048142"/>
    </source>
</evidence>
<accession>A0A448N1J8</accession>
<proteinExistence type="inferred from homology"/>
<dbReference type="InterPro" id="IPR029510">
    <property type="entry name" value="Ald_DH_CS_GLU"/>
</dbReference>